<evidence type="ECO:0000259" key="2">
    <source>
        <dbReference type="Pfam" id="PF03313"/>
    </source>
</evidence>
<dbReference type="PANTHER" id="PTHR30501:SF2">
    <property type="entry name" value="UPF0597 PROTEIN YHAM"/>
    <property type="match status" value="1"/>
</dbReference>
<gene>
    <name evidence="3" type="ORF">H6A01_04575</name>
</gene>
<comment type="caution">
    <text evidence="3">The sequence shown here is derived from an EMBL/GenBank/DDBJ whole genome shotgun (WGS) entry which is preliminary data.</text>
</comment>
<comment type="similarity">
    <text evidence="1">Belongs to the UPF0597 family.</text>
</comment>
<name>A0ABS2GH66_9FIRM</name>
<evidence type="ECO:0000313" key="4">
    <source>
        <dbReference type="Proteomes" id="UP000707138"/>
    </source>
</evidence>
<feature type="domain" description="Serine dehydratase-like alpha subunit" evidence="2">
    <location>
        <begin position="83"/>
        <end position="407"/>
    </location>
</feature>
<dbReference type="PANTHER" id="PTHR30501">
    <property type="entry name" value="UPF0597 PROTEIN YHAM"/>
    <property type="match status" value="1"/>
</dbReference>
<evidence type="ECO:0000313" key="3">
    <source>
        <dbReference type="EMBL" id="MBM6912598.1"/>
    </source>
</evidence>
<proteinExistence type="inferred from homology"/>
<accession>A0ABS2GH66</accession>
<sequence length="413" mass="43953">MKRMVSMLTQEVVPAFGCTEPIALAFTAAKAVEELGTFPDALVVSCSGNIIKNAKSVVIPNSEGRRGIYYSLILGALVGNAQRELEVLEALTPSDIEKADELMNSDFCKVTLAENVENLFIDVTAIKGDHRTRVVVQNKHTHITHIEKDGVTVFDEPLAAAQAADELLTFDDCYAFADTADLSEVQERLLQQFTYNMAIAEEGMTHDYGANIGKLIMEEATSLRDKARAYAAAGSDARMGGCSMPVMINCGSGNQGITISVPIWVYAEEHNIPMERRIKALALANLLALYIKQGIGRLSAYCAVVSAASAGAAGVAYLMGEPKAVVEATLSNALAGTSGVVCDGAKPSCAMKIALAVGNALLAYKMARTDNNFKSGEGLVKGTVDRTVATIGDVARVGMKETDIVILESMLEK</sequence>
<keyword evidence="4" id="KW-1185">Reference proteome</keyword>
<dbReference type="HAMAP" id="MF_01845">
    <property type="entry name" value="UPF0597"/>
    <property type="match status" value="1"/>
</dbReference>
<protein>
    <recommendedName>
        <fullName evidence="1">UPF0597 protein H6A01_04575</fullName>
    </recommendedName>
</protein>
<dbReference type="PIRSF" id="PIRSF006054">
    <property type="entry name" value="UCP006054"/>
    <property type="match status" value="1"/>
</dbReference>
<evidence type="ECO:0000256" key="1">
    <source>
        <dbReference type="HAMAP-Rule" id="MF_01845"/>
    </source>
</evidence>
<dbReference type="InterPro" id="IPR005130">
    <property type="entry name" value="Ser_deHydtase-like_asu"/>
</dbReference>
<dbReference type="RefSeq" id="WP_205087694.1">
    <property type="nucleotide sequence ID" value="NZ_JACJLA010000006.1"/>
</dbReference>
<dbReference type="Proteomes" id="UP000707138">
    <property type="component" value="Unassembled WGS sequence"/>
</dbReference>
<dbReference type="EMBL" id="JACJLA010000006">
    <property type="protein sequence ID" value="MBM6912598.1"/>
    <property type="molecule type" value="Genomic_DNA"/>
</dbReference>
<organism evidence="3 4">
    <name type="scientific">Veillonella magna</name>
    <dbReference type="NCBI Taxonomy" id="464322"/>
    <lineage>
        <taxon>Bacteria</taxon>
        <taxon>Bacillati</taxon>
        <taxon>Bacillota</taxon>
        <taxon>Negativicutes</taxon>
        <taxon>Veillonellales</taxon>
        <taxon>Veillonellaceae</taxon>
        <taxon>Veillonella</taxon>
    </lineage>
</organism>
<dbReference type="InterPro" id="IPR021144">
    <property type="entry name" value="UPF0597"/>
</dbReference>
<dbReference type="Pfam" id="PF03313">
    <property type="entry name" value="SDH_alpha"/>
    <property type="match status" value="1"/>
</dbReference>
<reference evidence="3 4" key="1">
    <citation type="journal article" date="2021" name="Sci. Rep.">
        <title>The distribution of antibiotic resistance genes in chicken gut microbiota commensals.</title>
        <authorList>
            <person name="Juricova H."/>
            <person name="Matiasovicova J."/>
            <person name="Kubasova T."/>
            <person name="Cejkova D."/>
            <person name="Rychlik I."/>
        </authorList>
    </citation>
    <scope>NUCLEOTIDE SEQUENCE [LARGE SCALE GENOMIC DNA]</scope>
    <source>
        <strain evidence="3 4">An537</strain>
    </source>
</reference>